<comment type="caution">
    <text evidence="5">The sequence shown here is derived from an EMBL/GenBank/DDBJ whole genome shotgun (WGS) entry which is preliminary data.</text>
</comment>
<dbReference type="InterPro" id="IPR014710">
    <property type="entry name" value="RmlC-like_jellyroll"/>
</dbReference>
<accession>A0ABR7ISH7</accession>
<dbReference type="Gene3D" id="2.60.120.10">
    <property type="entry name" value="Jelly Rolls"/>
    <property type="match status" value="1"/>
</dbReference>
<dbReference type="InterPro" id="IPR018062">
    <property type="entry name" value="HTH_AraC-typ_CS"/>
</dbReference>
<dbReference type="SUPFAM" id="SSF51182">
    <property type="entry name" value="RmlC-like cupins"/>
    <property type="match status" value="1"/>
</dbReference>
<evidence type="ECO:0000256" key="3">
    <source>
        <dbReference type="ARBA" id="ARBA00023163"/>
    </source>
</evidence>
<dbReference type="EMBL" id="JACOQK010000001">
    <property type="protein sequence ID" value="MBC5788094.1"/>
    <property type="molecule type" value="Genomic_DNA"/>
</dbReference>
<dbReference type="Gene3D" id="1.10.10.60">
    <property type="entry name" value="Homeodomain-like"/>
    <property type="match status" value="2"/>
</dbReference>
<organism evidence="5 6">
    <name type="scientific">Clostridium facile</name>
    <dbReference type="NCBI Taxonomy" id="2763035"/>
    <lineage>
        <taxon>Bacteria</taxon>
        <taxon>Bacillati</taxon>
        <taxon>Bacillota</taxon>
        <taxon>Clostridia</taxon>
        <taxon>Eubacteriales</taxon>
        <taxon>Clostridiaceae</taxon>
        <taxon>Clostridium</taxon>
    </lineage>
</organism>
<dbReference type="PROSITE" id="PS01124">
    <property type="entry name" value="HTH_ARAC_FAMILY_2"/>
    <property type="match status" value="1"/>
</dbReference>
<evidence type="ECO:0000256" key="2">
    <source>
        <dbReference type="ARBA" id="ARBA00023125"/>
    </source>
</evidence>
<proteinExistence type="predicted"/>
<evidence type="ECO:0000256" key="1">
    <source>
        <dbReference type="ARBA" id="ARBA00023015"/>
    </source>
</evidence>
<name>A0ABR7ISH7_9CLOT</name>
<keyword evidence="6" id="KW-1185">Reference proteome</keyword>
<evidence type="ECO:0000313" key="6">
    <source>
        <dbReference type="Proteomes" id="UP000649151"/>
    </source>
</evidence>
<dbReference type="InterPro" id="IPR003313">
    <property type="entry name" value="AraC-bd"/>
</dbReference>
<dbReference type="InterPro" id="IPR011051">
    <property type="entry name" value="RmlC_Cupin_sf"/>
</dbReference>
<dbReference type="PANTHER" id="PTHR43280">
    <property type="entry name" value="ARAC-FAMILY TRANSCRIPTIONAL REGULATOR"/>
    <property type="match status" value="1"/>
</dbReference>
<dbReference type="Pfam" id="PF02311">
    <property type="entry name" value="AraC_binding"/>
    <property type="match status" value="1"/>
</dbReference>
<dbReference type="Proteomes" id="UP000649151">
    <property type="component" value="Unassembled WGS sequence"/>
</dbReference>
<keyword evidence="1" id="KW-0805">Transcription regulation</keyword>
<reference evidence="5 6" key="1">
    <citation type="submission" date="2020-08" db="EMBL/GenBank/DDBJ databases">
        <title>Genome public.</title>
        <authorList>
            <person name="Liu C."/>
            <person name="Sun Q."/>
        </authorList>
    </citation>
    <scope>NUCLEOTIDE SEQUENCE [LARGE SCALE GENOMIC DNA]</scope>
    <source>
        <strain evidence="5 6">NSJ-27</strain>
    </source>
</reference>
<keyword evidence="2" id="KW-0238">DNA-binding</keyword>
<dbReference type="RefSeq" id="WP_186996767.1">
    <property type="nucleotide sequence ID" value="NZ_JACOQK010000001.1"/>
</dbReference>
<evidence type="ECO:0000259" key="4">
    <source>
        <dbReference type="PROSITE" id="PS01124"/>
    </source>
</evidence>
<dbReference type="SMART" id="SM00342">
    <property type="entry name" value="HTH_ARAC"/>
    <property type="match status" value="1"/>
</dbReference>
<dbReference type="InterPro" id="IPR018060">
    <property type="entry name" value="HTH_AraC"/>
</dbReference>
<keyword evidence="3" id="KW-0804">Transcription</keyword>
<dbReference type="InterPro" id="IPR009057">
    <property type="entry name" value="Homeodomain-like_sf"/>
</dbReference>
<protein>
    <submittedName>
        <fullName evidence="5">Helix-turn-helix domain-containing protein</fullName>
    </submittedName>
</protein>
<gene>
    <name evidence="5" type="ORF">H8Z77_08700</name>
</gene>
<sequence>MEDLKQKVQTFQQTRPPVCTLKNTPTRIKSQLESNGYITILPMKNRPLVDVCLHWPPIFDPDGYYYHRHDFFELAYVYRGSCINLMPESRLHMKQGDLILFNPNITHAIGTLSENDCVINIIIQKDIFKQTILSMQKSNDMMSGFLINYICDSQKMMDYIYFPCSPAYSVDPYINNLLDELTIQRPYYESMVQSSLIALITVLMCIYDTTHQQKGQQLMSNLITYINSNLTTVSLGELSEKFHYSESYISRKIHEYTGKSFSKILQESKLELVKRYLETSSTSMENIAHLIGYTDASYLHHVFKKQYGVSPSEYRKIVQANHSFQNLSV</sequence>
<feature type="domain" description="HTH araC/xylS-type" evidence="4">
    <location>
        <begin position="220"/>
        <end position="317"/>
    </location>
</feature>
<dbReference type="SUPFAM" id="SSF46689">
    <property type="entry name" value="Homeodomain-like"/>
    <property type="match status" value="1"/>
</dbReference>
<dbReference type="PANTHER" id="PTHR43280:SF28">
    <property type="entry name" value="HTH-TYPE TRANSCRIPTIONAL ACTIVATOR RHAS"/>
    <property type="match status" value="1"/>
</dbReference>
<dbReference type="PROSITE" id="PS00041">
    <property type="entry name" value="HTH_ARAC_FAMILY_1"/>
    <property type="match status" value="1"/>
</dbReference>
<dbReference type="Pfam" id="PF12833">
    <property type="entry name" value="HTH_18"/>
    <property type="match status" value="1"/>
</dbReference>
<evidence type="ECO:0000313" key="5">
    <source>
        <dbReference type="EMBL" id="MBC5788094.1"/>
    </source>
</evidence>